<reference evidence="2" key="1">
    <citation type="submission" date="2019-12" db="EMBL/GenBank/DDBJ databases">
        <title>An insight into the sialome of adult female Ixodes ricinus ticks feeding for 6 days.</title>
        <authorList>
            <person name="Perner J."/>
            <person name="Ribeiro J.M.C."/>
        </authorList>
    </citation>
    <scope>NUCLEOTIDE SEQUENCE</scope>
    <source>
        <strain evidence="2">Semi-engorged</strain>
        <tissue evidence="2">Salivary glands</tissue>
    </source>
</reference>
<dbReference type="AlphaFoldDB" id="A0A6B0UXI0"/>
<dbReference type="EMBL" id="GIFC01012161">
    <property type="protein sequence ID" value="MXU94244.1"/>
    <property type="molecule type" value="Transcribed_RNA"/>
</dbReference>
<sequence length="159" mass="17558">MPLSRKPKGLATMTWVFWTSAPPETMCVGRKGAHSSGRTRRALPRRSCTLWVWSGAWPSTLRRNSGRRSCWARTTATIFPARRAMGRGQRCWRCATGPRAPRGRTHSSGSTSPTRACRFNTKLLRGSRASSERSLPTKLSPTGKNSTSRRRVPAATSTG</sequence>
<organism evidence="2">
    <name type="scientific">Ixodes ricinus</name>
    <name type="common">Common tick</name>
    <name type="synonym">Acarus ricinus</name>
    <dbReference type="NCBI Taxonomy" id="34613"/>
    <lineage>
        <taxon>Eukaryota</taxon>
        <taxon>Metazoa</taxon>
        <taxon>Ecdysozoa</taxon>
        <taxon>Arthropoda</taxon>
        <taxon>Chelicerata</taxon>
        <taxon>Arachnida</taxon>
        <taxon>Acari</taxon>
        <taxon>Parasitiformes</taxon>
        <taxon>Ixodida</taxon>
        <taxon>Ixodoidea</taxon>
        <taxon>Ixodidae</taxon>
        <taxon>Ixodinae</taxon>
        <taxon>Ixodes</taxon>
    </lineage>
</organism>
<feature type="compositionally biased region" description="Polar residues" evidence="1">
    <location>
        <begin position="128"/>
        <end position="146"/>
    </location>
</feature>
<accession>A0A6B0UXI0</accession>
<proteinExistence type="predicted"/>
<evidence type="ECO:0000313" key="2">
    <source>
        <dbReference type="EMBL" id="MXU94244.1"/>
    </source>
</evidence>
<protein>
    <submittedName>
        <fullName evidence="2">Uncharacterized protein</fullName>
    </submittedName>
</protein>
<name>A0A6B0UXI0_IXORI</name>
<evidence type="ECO:0000256" key="1">
    <source>
        <dbReference type="SAM" id="MobiDB-lite"/>
    </source>
</evidence>
<feature type="region of interest" description="Disordered" evidence="1">
    <location>
        <begin position="95"/>
        <end position="159"/>
    </location>
</feature>